<evidence type="ECO:0000256" key="1">
    <source>
        <dbReference type="ARBA" id="ARBA00022694"/>
    </source>
</evidence>
<comment type="catalytic activity">
    <reaction evidence="6">
        <text>Endonucleolytic cleavage of RNA, removing 5'-extranucleotides from tRNA precursor.</text>
        <dbReference type="EC" id="3.1.26.5"/>
    </reaction>
</comment>
<evidence type="ECO:0000313" key="9">
    <source>
        <dbReference type="EMBL" id="MFC0590264.1"/>
    </source>
</evidence>
<evidence type="ECO:0000256" key="6">
    <source>
        <dbReference type="HAMAP-Rule" id="MF_00227"/>
    </source>
</evidence>
<comment type="caution">
    <text evidence="9">The sequence shown here is derived from an EMBL/GenBank/DDBJ whole genome shotgun (WGS) entry which is preliminary data.</text>
</comment>
<dbReference type="SUPFAM" id="SSF54211">
    <property type="entry name" value="Ribosomal protein S5 domain 2-like"/>
    <property type="match status" value="1"/>
</dbReference>
<comment type="subunit">
    <text evidence="6">Consists of a catalytic RNA component (M1 or rnpB) and a protein subunit.</text>
</comment>
<dbReference type="Proteomes" id="UP001589943">
    <property type="component" value="Unassembled WGS sequence"/>
</dbReference>
<keyword evidence="3 6" id="KW-0255">Endonuclease</keyword>
<accession>A0ABV6PKA2</accession>
<proteinExistence type="inferred from homology"/>
<feature type="region of interest" description="Disordered" evidence="8">
    <location>
        <begin position="103"/>
        <end position="122"/>
    </location>
</feature>
<dbReference type="Gene3D" id="3.30.230.10">
    <property type="match status" value="1"/>
</dbReference>
<protein>
    <recommendedName>
        <fullName evidence="6 7">Ribonuclease P protein component</fullName>
        <shortName evidence="6">RNase P protein</shortName>
        <shortName evidence="6">RNaseP protein</shortName>
        <ecNumber evidence="6 7">3.1.26.5</ecNumber>
    </recommendedName>
    <alternativeName>
        <fullName evidence="6">Protein C5</fullName>
    </alternativeName>
</protein>
<keyword evidence="4 6" id="KW-0378">Hydrolase</keyword>
<dbReference type="GO" id="GO:0004526">
    <property type="term" value="F:ribonuclease P activity"/>
    <property type="evidence" value="ECO:0007669"/>
    <property type="project" value="UniProtKB-EC"/>
</dbReference>
<evidence type="ECO:0000256" key="2">
    <source>
        <dbReference type="ARBA" id="ARBA00022722"/>
    </source>
</evidence>
<keyword evidence="1 6" id="KW-0819">tRNA processing</keyword>
<name>A0ABV6PKA2_9SPHN</name>
<dbReference type="PANTHER" id="PTHR33992">
    <property type="entry name" value="RIBONUCLEASE P PROTEIN COMPONENT"/>
    <property type="match status" value="1"/>
</dbReference>
<evidence type="ECO:0000256" key="4">
    <source>
        <dbReference type="ARBA" id="ARBA00022801"/>
    </source>
</evidence>
<dbReference type="EMBL" id="JBHLTL010000006">
    <property type="protein sequence ID" value="MFC0590264.1"/>
    <property type="molecule type" value="Genomic_DNA"/>
</dbReference>
<dbReference type="InterPro" id="IPR000100">
    <property type="entry name" value="RNase_P"/>
</dbReference>
<gene>
    <name evidence="6 9" type="primary">rnpA</name>
    <name evidence="9" type="ORF">ACFFF7_12635</name>
</gene>
<comment type="function">
    <text evidence="6">RNaseP catalyzes the removal of the 5'-leader sequence from pre-tRNA to produce the mature 5'-terminus. It can also cleave other RNA substrates such as 4.5S RNA. The protein component plays an auxiliary but essential role in vivo by binding to the 5'-leader sequence and broadening the substrate specificity of the ribozyme.</text>
</comment>
<evidence type="ECO:0000256" key="7">
    <source>
        <dbReference type="NCBIfam" id="TIGR00188"/>
    </source>
</evidence>
<evidence type="ECO:0000256" key="5">
    <source>
        <dbReference type="ARBA" id="ARBA00022884"/>
    </source>
</evidence>
<organism evidence="9 10">
    <name type="scientific">Novosphingobium aquiterrae</name>
    <dbReference type="NCBI Taxonomy" id="624388"/>
    <lineage>
        <taxon>Bacteria</taxon>
        <taxon>Pseudomonadati</taxon>
        <taxon>Pseudomonadota</taxon>
        <taxon>Alphaproteobacteria</taxon>
        <taxon>Sphingomonadales</taxon>
        <taxon>Sphingomonadaceae</taxon>
        <taxon>Novosphingobium</taxon>
    </lineage>
</organism>
<comment type="similarity">
    <text evidence="6">Belongs to the RnpA family.</text>
</comment>
<dbReference type="Pfam" id="PF00825">
    <property type="entry name" value="Ribonuclease_P"/>
    <property type="match status" value="1"/>
</dbReference>
<keyword evidence="2 6" id="KW-0540">Nuclease</keyword>
<keyword evidence="5 6" id="KW-0694">RNA-binding</keyword>
<dbReference type="InterPro" id="IPR020568">
    <property type="entry name" value="Ribosomal_Su5_D2-typ_SF"/>
</dbReference>
<dbReference type="NCBIfam" id="TIGR00188">
    <property type="entry name" value="rnpA"/>
    <property type="match status" value="1"/>
</dbReference>
<dbReference type="PANTHER" id="PTHR33992:SF1">
    <property type="entry name" value="RIBONUCLEASE P PROTEIN COMPONENT"/>
    <property type="match status" value="1"/>
</dbReference>
<evidence type="ECO:0000313" key="10">
    <source>
        <dbReference type="Proteomes" id="UP001589943"/>
    </source>
</evidence>
<dbReference type="HAMAP" id="MF_00227">
    <property type="entry name" value="RNase_P"/>
    <property type="match status" value="1"/>
</dbReference>
<dbReference type="EC" id="3.1.26.5" evidence="6 7"/>
<feature type="compositionally biased region" description="Basic and acidic residues" evidence="8">
    <location>
        <begin position="112"/>
        <end position="122"/>
    </location>
</feature>
<dbReference type="InterPro" id="IPR014721">
    <property type="entry name" value="Ribsml_uS5_D2-typ_fold_subgr"/>
</dbReference>
<dbReference type="RefSeq" id="WP_379481710.1">
    <property type="nucleotide sequence ID" value="NZ_JBHLTL010000006.1"/>
</dbReference>
<evidence type="ECO:0000256" key="3">
    <source>
        <dbReference type="ARBA" id="ARBA00022759"/>
    </source>
</evidence>
<keyword evidence="10" id="KW-1185">Reference proteome</keyword>
<sequence length="122" mass="13477">MGLSVLSRRADFLAANRGLRIARPGFVLLVHPNGGATMRFGITVTKKIGNAVVRNRMKRRFRALLREMLPEAGLAAHDHVLIGRDGGVERDFAKLREELAMALSRAAQGKGDPPRKPRGDRR</sequence>
<evidence type="ECO:0000256" key="8">
    <source>
        <dbReference type="SAM" id="MobiDB-lite"/>
    </source>
</evidence>
<reference evidence="9 10" key="1">
    <citation type="submission" date="2024-09" db="EMBL/GenBank/DDBJ databases">
        <authorList>
            <person name="Sun Q."/>
            <person name="Mori K."/>
        </authorList>
    </citation>
    <scope>NUCLEOTIDE SEQUENCE [LARGE SCALE GENOMIC DNA]</scope>
    <source>
        <strain evidence="9 10">NCAIM B.02537</strain>
    </source>
</reference>